<sequence>MTNLALPSRSRVIRRLLLSALLALPAASAQTLILNGKVSSEKTVVVGGKIYVPLSALPSLGVQVSSGSGVTSLTGGKVVAAAPSTGTPAANNGSGGVNQKASVSGCINEWLFNGVWRMRVTKVMPIKDEAGYSYGSGWGIAVEIRNGTTQTIKLSDTGIIYNGSMNLAFADGDSWAKDTREGWQDKTYAKLPQGAGFLYTFRMYPEAKMADADVLAKPPQKFLLENLKKIDPDLKNVGFTVPDPSFRVDLTCKK</sequence>
<accession>A0A553V4J3</accession>
<evidence type="ECO:0000256" key="1">
    <source>
        <dbReference type="SAM" id="SignalP"/>
    </source>
</evidence>
<protein>
    <recommendedName>
        <fullName evidence="4">Copper amine oxidase-like N-terminal domain-containing protein</fullName>
    </recommendedName>
</protein>
<dbReference type="Proteomes" id="UP000316092">
    <property type="component" value="Unassembled WGS sequence"/>
</dbReference>
<comment type="caution">
    <text evidence="2">The sequence shown here is derived from an EMBL/GenBank/DDBJ whole genome shotgun (WGS) entry which is preliminary data.</text>
</comment>
<evidence type="ECO:0008006" key="4">
    <source>
        <dbReference type="Google" id="ProtNLM"/>
    </source>
</evidence>
<reference evidence="2 3" key="1">
    <citation type="submission" date="2019-07" db="EMBL/GenBank/DDBJ databases">
        <title>Deinococcus detaillus sp. nov., isolated from humus soil in Antarctica.</title>
        <authorList>
            <person name="Zhang K."/>
        </authorList>
    </citation>
    <scope>NUCLEOTIDE SEQUENCE [LARGE SCALE GENOMIC DNA]</scope>
    <source>
        <strain evidence="2 3">H1</strain>
    </source>
</reference>
<dbReference type="EMBL" id="VKDB01000003">
    <property type="protein sequence ID" value="TSA87304.1"/>
    <property type="molecule type" value="Genomic_DNA"/>
</dbReference>
<dbReference type="OrthoDB" id="65354at2"/>
<gene>
    <name evidence="2" type="ORF">FNU79_05320</name>
</gene>
<feature type="chain" id="PRO_5022197356" description="Copper amine oxidase-like N-terminal domain-containing protein" evidence="1">
    <location>
        <begin position="30"/>
        <end position="254"/>
    </location>
</feature>
<dbReference type="AlphaFoldDB" id="A0A553V4J3"/>
<evidence type="ECO:0000313" key="3">
    <source>
        <dbReference type="Proteomes" id="UP000316092"/>
    </source>
</evidence>
<keyword evidence="1" id="KW-0732">Signal</keyword>
<organism evidence="2 3">
    <name type="scientific">Deinococcus detaillensis</name>
    <dbReference type="NCBI Taxonomy" id="2592048"/>
    <lineage>
        <taxon>Bacteria</taxon>
        <taxon>Thermotogati</taxon>
        <taxon>Deinococcota</taxon>
        <taxon>Deinococci</taxon>
        <taxon>Deinococcales</taxon>
        <taxon>Deinococcaceae</taxon>
        <taxon>Deinococcus</taxon>
    </lineage>
</organism>
<feature type="signal peptide" evidence="1">
    <location>
        <begin position="1"/>
        <end position="29"/>
    </location>
</feature>
<evidence type="ECO:0000313" key="2">
    <source>
        <dbReference type="EMBL" id="TSA87304.1"/>
    </source>
</evidence>
<name>A0A553V4J3_9DEIO</name>
<dbReference type="RefSeq" id="WP_143719846.1">
    <property type="nucleotide sequence ID" value="NZ_VKDB01000003.1"/>
</dbReference>
<proteinExistence type="predicted"/>
<keyword evidence="3" id="KW-1185">Reference proteome</keyword>